<keyword evidence="7" id="KW-0479">Metal-binding</keyword>
<proteinExistence type="inferred from homology"/>
<dbReference type="InterPro" id="IPR029055">
    <property type="entry name" value="Ntn_hydrolases_N"/>
</dbReference>
<protein>
    <submittedName>
        <fullName evidence="16">Glutamate synthase, large subunit</fullName>
    </submittedName>
</protein>
<dbReference type="InterPro" id="IPR050711">
    <property type="entry name" value="ET-N_metabolism_enzyme"/>
</dbReference>
<evidence type="ECO:0000256" key="2">
    <source>
        <dbReference type="ARBA" id="ARBA00001927"/>
    </source>
</evidence>
<evidence type="ECO:0000256" key="11">
    <source>
        <dbReference type="ARBA" id="ARBA00023014"/>
    </source>
</evidence>
<dbReference type="GO" id="GO:0019676">
    <property type="term" value="P:ammonia assimilation cycle"/>
    <property type="evidence" value="ECO:0007669"/>
    <property type="project" value="TreeGrafter"/>
</dbReference>
<dbReference type="Gene3D" id="3.60.20.10">
    <property type="entry name" value="Glutamine Phosphoribosylpyrophosphate, subunit 1, domain 1"/>
    <property type="match status" value="1"/>
</dbReference>
<dbReference type="AlphaFoldDB" id="W1YCM6"/>
<keyword evidence="12" id="KW-0314">Glutamate biosynthesis</keyword>
<evidence type="ECO:0000256" key="8">
    <source>
        <dbReference type="ARBA" id="ARBA00022962"/>
    </source>
</evidence>
<comment type="similarity">
    <text evidence="3">Belongs to the glutamate synthase family.</text>
</comment>
<evidence type="ECO:0000256" key="14">
    <source>
        <dbReference type="ARBA" id="ARBA00029440"/>
    </source>
</evidence>
<dbReference type="InterPro" id="IPR017932">
    <property type="entry name" value="GATase_2_dom"/>
</dbReference>
<comment type="cofactor">
    <cofactor evidence="2">
        <name>[3Fe-4S] cluster</name>
        <dbReference type="ChEBI" id="CHEBI:21137"/>
    </cofactor>
</comment>
<evidence type="ECO:0000256" key="3">
    <source>
        <dbReference type="ARBA" id="ARBA00009716"/>
    </source>
</evidence>
<sequence length="68" mass="7395">DIIDDGLRILERLEHRGGAGADKDTGDGAGILVQIPHEFFKRECEVLGIQLPAAGEYGVGMVFAHKYE</sequence>
<evidence type="ECO:0000256" key="13">
    <source>
        <dbReference type="ARBA" id="ARBA00023291"/>
    </source>
</evidence>
<dbReference type="GO" id="GO:0015930">
    <property type="term" value="F:glutamate synthase activity"/>
    <property type="evidence" value="ECO:0007669"/>
    <property type="project" value="TreeGrafter"/>
</dbReference>
<dbReference type="EMBL" id="AZMM01005818">
    <property type="protein sequence ID" value="ETJ40283.1"/>
    <property type="molecule type" value="Genomic_DNA"/>
</dbReference>
<gene>
    <name evidence="16" type="ORF">Q604_UNBC05818G0001</name>
</gene>
<feature type="domain" description="Glutamine amidotransferase type-2" evidence="15">
    <location>
        <begin position="1"/>
        <end position="66"/>
    </location>
</feature>
<name>W1YCM6_9ZZZZ</name>
<dbReference type="Pfam" id="PF00310">
    <property type="entry name" value="GATase_2"/>
    <property type="match status" value="1"/>
</dbReference>
<accession>W1YCM6</accession>
<dbReference type="GO" id="GO:0051538">
    <property type="term" value="F:3 iron, 4 sulfur cluster binding"/>
    <property type="evidence" value="ECO:0007669"/>
    <property type="project" value="UniProtKB-KW"/>
</dbReference>
<keyword evidence="5" id="KW-0285">Flavoprotein</keyword>
<evidence type="ECO:0000256" key="1">
    <source>
        <dbReference type="ARBA" id="ARBA00001917"/>
    </source>
</evidence>
<evidence type="ECO:0000313" key="16">
    <source>
        <dbReference type="EMBL" id="ETJ40283.1"/>
    </source>
</evidence>
<evidence type="ECO:0000256" key="6">
    <source>
        <dbReference type="ARBA" id="ARBA00022643"/>
    </source>
</evidence>
<organism evidence="16">
    <name type="scientific">human gut metagenome</name>
    <dbReference type="NCBI Taxonomy" id="408170"/>
    <lineage>
        <taxon>unclassified sequences</taxon>
        <taxon>metagenomes</taxon>
        <taxon>organismal metagenomes</taxon>
    </lineage>
</organism>
<dbReference type="PANTHER" id="PTHR11938:SF133">
    <property type="entry name" value="GLUTAMATE SYNTHASE (NADH)"/>
    <property type="match status" value="1"/>
</dbReference>
<comment type="cofactor">
    <cofactor evidence="1">
        <name>FMN</name>
        <dbReference type="ChEBI" id="CHEBI:58210"/>
    </cofactor>
</comment>
<reference evidence="16" key="1">
    <citation type="submission" date="2013-12" db="EMBL/GenBank/DDBJ databases">
        <title>A Varibaculum cambriense genome reconstructed from a premature infant gut community with otherwise low bacterial novelty that shifts toward anaerobic metabolism during the third week of life.</title>
        <authorList>
            <person name="Brown C.T."/>
            <person name="Sharon I."/>
            <person name="Thomas B.C."/>
            <person name="Castelle C.J."/>
            <person name="Morowitz M.J."/>
            <person name="Banfield J.F."/>
        </authorList>
    </citation>
    <scope>NUCLEOTIDE SEQUENCE</scope>
</reference>
<dbReference type="GO" id="GO:0006537">
    <property type="term" value="P:glutamate biosynthetic process"/>
    <property type="evidence" value="ECO:0007669"/>
    <property type="project" value="UniProtKB-KW"/>
</dbReference>
<evidence type="ECO:0000256" key="7">
    <source>
        <dbReference type="ARBA" id="ARBA00022723"/>
    </source>
</evidence>
<keyword evidence="6" id="KW-0288">FMN</keyword>
<keyword evidence="4" id="KW-0028">Amino-acid biosynthesis</keyword>
<keyword evidence="9" id="KW-0560">Oxidoreductase</keyword>
<evidence type="ECO:0000256" key="12">
    <source>
        <dbReference type="ARBA" id="ARBA00023164"/>
    </source>
</evidence>
<dbReference type="SUPFAM" id="SSF56235">
    <property type="entry name" value="N-terminal nucleophile aminohydrolases (Ntn hydrolases)"/>
    <property type="match status" value="1"/>
</dbReference>
<evidence type="ECO:0000259" key="15">
    <source>
        <dbReference type="Pfam" id="PF00310"/>
    </source>
</evidence>
<evidence type="ECO:0000256" key="5">
    <source>
        <dbReference type="ARBA" id="ARBA00022630"/>
    </source>
</evidence>
<evidence type="ECO:0000256" key="9">
    <source>
        <dbReference type="ARBA" id="ARBA00023002"/>
    </source>
</evidence>
<evidence type="ECO:0000256" key="10">
    <source>
        <dbReference type="ARBA" id="ARBA00023004"/>
    </source>
</evidence>
<comment type="pathway">
    <text evidence="14">Amino-acid biosynthesis.</text>
</comment>
<keyword evidence="13" id="KW-0003">3Fe-4S</keyword>
<evidence type="ECO:0000256" key="4">
    <source>
        <dbReference type="ARBA" id="ARBA00022605"/>
    </source>
</evidence>
<keyword evidence="11" id="KW-0411">Iron-sulfur</keyword>
<keyword evidence="8" id="KW-0315">Glutamine amidotransferase</keyword>
<feature type="non-terminal residue" evidence="16">
    <location>
        <position position="1"/>
    </location>
</feature>
<keyword evidence="10" id="KW-0408">Iron</keyword>
<feature type="non-terminal residue" evidence="16">
    <location>
        <position position="68"/>
    </location>
</feature>
<comment type="caution">
    <text evidence="16">The sequence shown here is derived from an EMBL/GenBank/DDBJ whole genome shotgun (WGS) entry which is preliminary data.</text>
</comment>
<dbReference type="PANTHER" id="PTHR11938">
    <property type="entry name" value="FAD NADPH DEHYDROGENASE/OXIDOREDUCTASE"/>
    <property type="match status" value="1"/>
</dbReference>
<dbReference type="GO" id="GO:0046872">
    <property type="term" value="F:metal ion binding"/>
    <property type="evidence" value="ECO:0007669"/>
    <property type="project" value="UniProtKB-KW"/>
</dbReference>